<evidence type="ECO:0000259" key="1">
    <source>
        <dbReference type="PROSITE" id="PS50106"/>
    </source>
</evidence>
<dbReference type="InterPro" id="IPR008269">
    <property type="entry name" value="Lon_proteolytic"/>
</dbReference>
<comment type="caution">
    <text evidence="2">The sequence shown here is derived from an EMBL/GenBank/DDBJ whole genome shotgun (WGS) entry which is preliminary data.</text>
</comment>
<dbReference type="SUPFAM" id="SSF54211">
    <property type="entry name" value="Ribosomal protein S5 domain 2-like"/>
    <property type="match status" value="1"/>
</dbReference>
<gene>
    <name evidence="2" type="ORF">GCM10009668_31580</name>
</gene>
<dbReference type="InterPro" id="IPR001478">
    <property type="entry name" value="PDZ"/>
</dbReference>
<dbReference type="InterPro" id="IPR014721">
    <property type="entry name" value="Ribsml_uS5_D2-typ_fold_subgr"/>
</dbReference>
<dbReference type="PANTHER" id="PTHR10046">
    <property type="entry name" value="ATP DEPENDENT LON PROTEASE FAMILY MEMBER"/>
    <property type="match status" value="1"/>
</dbReference>
<proteinExistence type="predicted"/>
<protein>
    <submittedName>
        <fullName evidence="2">PDZ domain-containing protein</fullName>
    </submittedName>
</protein>
<dbReference type="InterPro" id="IPR036034">
    <property type="entry name" value="PDZ_sf"/>
</dbReference>
<dbReference type="Gene3D" id="3.30.230.10">
    <property type="match status" value="1"/>
</dbReference>
<keyword evidence="3" id="KW-1185">Reference proteome</keyword>
<evidence type="ECO:0000313" key="3">
    <source>
        <dbReference type="Proteomes" id="UP001501581"/>
    </source>
</evidence>
<dbReference type="Proteomes" id="UP001501581">
    <property type="component" value="Unassembled WGS sequence"/>
</dbReference>
<dbReference type="InterPro" id="IPR020568">
    <property type="entry name" value="Ribosomal_Su5_D2-typ_SF"/>
</dbReference>
<reference evidence="3" key="1">
    <citation type="journal article" date="2019" name="Int. J. Syst. Evol. Microbiol.">
        <title>The Global Catalogue of Microorganisms (GCM) 10K type strain sequencing project: providing services to taxonomists for standard genome sequencing and annotation.</title>
        <authorList>
            <consortium name="The Broad Institute Genomics Platform"/>
            <consortium name="The Broad Institute Genome Sequencing Center for Infectious Disease"/>
            <person name="Wu L."/>
            <person name="Ma J."/>
        </authorList>
    </citation>
    <scope>NUCLEOTIDE SEQUENCE [LARGE SCALE GENOMIC DNA]</scope>
    <source>
        <strain evidence="3">JCM 13008</strain>
    </source>
</reference>
<dbReference type="Pfam" id="PF05362">
    <property type="entry name" value="Lon_C"/>
    <property type="match status" value="1"/>
</dbReference>
<name>A0ABP4EK48_9ACTN</name>
<accession>A0ABP4EK48</accession>
<dbReference type="EMBL" id="BAAALG010000011">
    <property type="protein sequence ID" value="GAA1108953.1"/>
    <property type="molecule type" value="Genomic_DNA"/>
</dbReference>
<feature type="domain" description="PDZ" evidence="1">
    <location>
        <begin position="123"/>
        <end position="197"/>
    </location>
</feature>
<dbReference type="Pfam" id="PF13180">
    <property type="entry name" value="PDZ_2"/>
    <property type="match status" value="1"/>
</dbReference>
<dbReference type="RefSeq" id="WP_343995783.1">
    <property type="nucleotide sequence ID" value="NZ_BAAALG010000011.1"/>
</dbReference>
<dbReference type="SUPFAM" id="SSF50156">
    <property type="entry name" value="PDZ domain-like"/>
    <property type="match status" value="1"/>
</dbReference>
<dbReference type="InterPro" id="IPR027065">
    <property type="entry name" value="Lon_Prtase"/>
</dbReference>
<dbReference type="PROSITE" id="PS50106">
    <property type="entry name" value="PDZ"/>
    <property type="match status" value="1"/>
</dbReference>
<evidence type="ECO:0000313" key="2">
    <source>
        <dbReference type="EMBL" id="GAA1108953.1"/>
    </source>
</evidence>
<organism evidence="2 3">
    <name type="scientific">Nocardioides dubius</name>
    <dbReference type="NCBI Taxonomy" id="317019"/>
    <lineage>
        <taxon>Bacteria</taxon>
        <taxon>Bacillati</taxon>
        <taxon>Actinomycetota</taxon>
        <taxon>Actinomycetes</taxon>
        <taxon>Propionibacteriales</taxon>
        <taxon>Nocardioidaceae</taxon>
        <taxon>Nocardioides</taxon>
    </lineage>
</organism>
<dbReference type="SMART" id="SM00228">
    <property type="entry name" value="PDZ"/>
    <property type="match status" value="1"/>
</dbReference>
<sequence length="356" mass="37380">MSRRSLATVIAVPLMVGLWLAAALVPVPYVTSRPGLTVDVLAETQGQEIIQIEGHRTYYDGGELRMTTVASDGAEDNVSLFSALRAWLSDDQAVQPFDSVYRRGETNQQNREEAHQDMVTSQDVAVAVALKELGYEIPLGVKVSGVPEGSPSAGKLEVNDELVQVGDTKVTDADALLATVKEAEAGEPLPIVVKRDGKRVRVEVTPETVTDDDGSERVALGINIGTGFVFPFDVQVNINPAIGGPSAGLVFALAIYDTLTEGSLTGGRNIAGTGALDVDGAVEPIGGIQQKIAGARDSGSELFLVPAANCAEAVGADNGDMRLTRVATFEDAKEAIEAFAEDRDAKLPTCSGDDGK</sequence>